<dbReference type="AlphaFoldDB" id="A0A0D2N641"/>
<keyword evidence="2" id="KW-1185">Reference proteome</keyword>
<dbReference type="KEGG" id="mng:MNEG_6540"/>
<reference evidence="1 2" key="1">
    <citation type="journal article" date="2013" name="BMC Genomics">
        <title>Reconstruction of the lipid metabolism for the microalga Monoraphidium neglectum from its genome sequence reveals characteristics suitable for biofuel production.</title>
        <authorList>
            <person name="Bogen C."/>
            <person name="Al-Dilaimi A."/>
            <person name="Albersmeier A."/>
            <person name="Wichmann J."/>
            <person name="Grundmann M."/>
            <person name="Rupp O."/>
            <person name="Lauersen K.J."/>
            <person name="Blifernez-Klassen O."/>
            <person name="Kalinowski J."/>
            <person name="Goesmann A."/>
            <person name="Mussgnug J.H."/>
            <person name="Kruse O."/>
        </authorList>
    </citation>
    <scope>NUCLEOTIDE SEQUENCE [LARGE SCALE GENOMIC DNA]</scope>
    <source>
        <strain evidence="1 2">SAG 48.87</strain>
    </source>
</reference>
<dbReference type="GeneID" id="25739416"/>
<protein>
    <submittedName>
        <fullName evidence="1">Uncharacterized protein</fullName>
    </submittedName>
</protein>
<evidence type="ECO:0000313" key="2">
    <source>
        <dbReference type="Proteomes" id="UP000054498"/>
    </source>
</evidence>
<dbReference type="Proteomes" id="UP000054498">
    <property type="component" value="Unassembled WGS sequence"/>
</dbReference>
<dbReference type="OrthoDB" id="432970at2759"/>
<organism evidence="1 2">
    <name type="scientific">Monoraphidium neglectum</name>
    <dbReference type="NCBI Taxonomy" id="145388"/>
    <lineage>
        <taxon>Eukaryota</taxon>
        <taxon>Viridiplantae</taxon>
        <taxon>Chlorophyta</taxon>
        <taxon>core chlorophytes</taxon>
        <taxon>Chlorophyceae</taxon>
        <taxon>CS clade</taxon>
        <taxon>Sphaeropleales</taxon>
        <taxon>Selenastraceae</taxon>
        <taxon>Monoraphidium</taxon>
    </lineage>
</organism>
<name>A0A0D2N641_9CHLO</name>
<evidence type="ECO:0000313" key="1">
    <source>
        <dbReference type="EMBL" id="KIZ01421.1"/>
    </source>
</evidence>
<sequence>MVFGTMADLRASLTQRKTVDPDHPLLVAARDRLEDEPADRRAQFDVIAARISAKFLGNLYDDVLPAESEEGLWGLSGDPNSPGFRKVYCAWQHAAKSSDLTATQLFEALTDTASGSAALTALLTKGVKMICTEDDDPSLIEAAVQRHLANVQGLFIQSDVDMLPLGPRAED</sequence>
<gene>
    <name evidence="1" type="ORF">MNEG_6540</name>
</gene>
<dbReference type="RefSeq" id="XP_013900440.1">
    <property type="nucleotide sequence ID" value="XM_014044986.1"/>
</dbReference>
<proteinExistence type="predicted"/>
<dbReference type="EMBL" id="KK101290">
    <property type="protein sequence ID" value="KIZ01421.1"/>
    <property type="molecule type" value="Genomic_DNA"/>
</dbReference>
<accession>A0A0D2N641</accession>